<dbReference type="GO" id="GO:0004519">
    <property type="term" value="F:endonuclease activity"/>
    <property type="evidence" value="ECO:0007669"/>
    <property type="project" value="UniProtKB-KW"/>
</dbReference>
<organism evidence="2 3">
    <name type="scientific">Candidatus Amesbacteria bacterium GW2011_GWA2_47_11</name>
    <dbReference type="NCBI Taxonomy" id="1618357"/>
    <lineage>
        <taxon>Bacteria</taxon>
        <taxon>Candidatus Amesiibacteriota</taxon>
    </lineage>
</organism>
<evidence type="ECO:0000313" key="2">
    <source>
        <dbReference type="EMBL" id="KKU54817.1"/>
    </source>
</evidence>
<feature type="domain" description="HNH nuclease" evidence="1">
    <location>
        <begin position="84"/>
        <end position="144"/>
    </location>
</feature>
<dbReference type="InterPro" id="IPR052892">
    <property type="entry name" value="NA-targeting_endonuclease"/>
</dbReference>
<evidence type="ECO:0000259" key="1">
    <source>
        <dbReference type="SMART" id="SM00507"/>
    </source>
</evidence>
<dbReference type="GO" id="GO:0008270">
    <property type="term" value="F:zinc ion binding"/>
    <property type="evidence" value="ECO:0007669"/>
    <property type="project" value="InterPro"/>
</dbReference>
<dbReference type="Proteomes" id="UP000034607">
    <property type="component" value="Unassembled WGS sequence"/>
</dbReference>
<proteinExistence type="predicted"/>
<dbReference type="CDD" id="cd00085">
    <property type="entry name" value="HNHc"/>
    <property type="match status" value="1"/>
</dbReference>
<protein>
    <submittedName>
        <fullName evidence="2">HNH endonuclease</fullName>
    </submittedName>
</protein>
<name>A0A0G1RCH3_9BACT</name>
<dbReference type="SMART" id="SM00507">
    <property type="entry name" value="HNHc"/>
    <property type="match status" value="1"/>
</dbReference>
<keyword evidence="2" id="KW-0255">Endonuclease</keyword>
<dbReference type="AlphaFoldDB" id="A0A0G1RCH3"/>
<comment type="caution">
    <text evidence="2">The sequence shown here is derived from an EMBL/GenBank/DDBJ whole genome shotgun (WGS) entry which is preliminary data.</text>
</comment>
<keyword evidence="2" id="KW-0540">Nuclease</keyword>
<gene>
    <name evidence="2" type="ORF">UX78_C0033G0008</name>
</gene>
<reference evidence="2 3" key="1">
    <citation type="journal article" date="2015" name="Nature">
        <title>rRNA introns, odd ribosomes, and small enigmatic genomes across a large radiation of phyla.</title>
        <authorList>
            <person name="Brown C.T."/>
            <person name="Hug L.A."/>
            <person name="Thomas B.C."/>
            <person name="Sharon I."/>
            <person name="Castelle C.J."/>
            <person name="Singh A."/>
            <person name="Wilkins M.J."/>
            <person name="Williams K.H."/>
            <person name="Banfield J.F."/>
        </authorList>
    </citation>
    <scope>NUCLEOTIDE SEQUENCE [LARGE SCALE GENOMIC DNA]</scope>
</reference>
<accession>A0A0G1RCH3</accession>
<dbReference type="InterPro" id="IPR003615">
    <property type="entry name" value="HNH_nuc"/>
</dbReference>
<dbReference type="PANTHER" id="PTHR33877">
    <property type="entry name" value="SLL1193 PROTEIN"/>
    <property type="match status" value="1"/>
</dbReference>
<dbReference type="InterPro" id="IPR002711">
    <property type="entry name" value="HNH"/>
</dbReference>
<dbReference type="Pfam" id="PF01844">
    <property type="entry name" value="HNH"/>
    <property type="match status" value="1"/>
</dbReference>
<dbReference type="Gene3D" id="1.10.30.50">
    <property type="match status" value="1"/>
</dbReference>
<dbReference type="EMBL" id="LCNM01000033">
    <property type="protein sequence ID" value="KKU54817.1"/>
    <property type="molecule type" value="Genomic_DNA"/>
</dbReference>
<sequence>MKSVPKSDKNGVWQKILDELYKNIGKLVSNEKLIEVSGQHNYARRIRELRAEGWNIRYSNSPSGYTLKSVNKKGVKANGYINLKLRLKVLERDRYLCQLCGYKGREKYEDGQVVKLEVDHIIPLKQQGKTVEENLWTLCSRCNAGKKSLAAYPESLKNKIISLNLPDDLRLLVSEKSLKTGRTVNSLILDAIRVGVKEL</sequence>
<dbReference type="PANTHER" id="PTHR33877:SF2">
    <property type="entry name" value="OS07G0170200 PROTEIN"/>
    <property type="match status" value="1"/>
</dbReference>
<evidence type="ECO:0000313" key="3">
    <source>
        <dbReference type="Proteomes" id="UP000034607"/>
    </source>
</evidence>
<dbReference type="GO" id="GO:0003676">
    <property type="term" value="F:nucleic acid binding"/>
    <property type="evidence" value="ECO:0007669"/>
    <property type="project" value="InterPro"/>
</dbReference>
<keyword evidence="2" id="KW-0378">Hydrolase</keyword>